<dbReference type="Pfam" id="PF13490">
    <property type="entry name" value="zf-HC2"/>
    <property type="match status" value="1"/>
</dbReference>
<evidence type="ECO:0000313" key="4">
    <source>
        <dbReference type="Proteomes" id="UP000831113"/>
    </source>
</evidence>
<proteinExistence type="predicted"/>
<dbReference type="EMBL" id="CP094669">
    <property type="protein sequence ID" value="UOG73957.1"/>
    <property type="molecule type" value="Genomic_DNA"/>
</dbReference>
<dbReference type="InterPro" id="IPR011989">
    <property type="entry name" value="ARM-like"/>
</dbReference>
<evidence type="ECO:0000313" key="3">
    <source>
        <dbReference type="EMBL" id="UOG73957.1"/>
    </source>
</evidence>
<keyword evidence="4" id="KW-1185">Reference proteome</keyword>
<feature type="domain" description="Putative zinc-finger" evidence="2">
    <location>
        <begin position="15"/>
        <end position="49"/>
    </location>
</feature>
<reference evidence="3 4" key="1">
    <citation type="submission" date="2022-03" db="EMBL/GenBank/DDBJ databases">
        <title>Hymenobactersp. isolated from the air.</title>
        <authorList>
            <person name="Won M."/>
            <person name="Kwon S.-W."/>
        </authorList>
    </citation>
    <scope>NUCLEOTIDE SEQUENCE [LARGE SCALE GENOMIC DNA]</scope>
    <source>
        <strain evidence="3 4">KACC 21982</strain>
    </source>
</reference>
<gene>
    <name evidence="3" type="ORF">MTX78_17765</name>
</gene>
<dbReference type="Pfam" id="PF02985">
    <property type="entry name" value="HEAT"/>
    <property type="match status" value="1"/>
</dbReference>
<dbReference type="Gene3D" id="1.10.10.1320">
    <property type="entry name" value="Anti-sigma factor, zinc-finger domain"/>
    <property type="match status" value="1"/>
</dbReference>
<dbReference type="Gene3D" id="1.25.10.10">
    <property type="entry name" value="Leucine-rich Repeat Variant"/>
    <property type="match status" value="1"/>
</dbReference>
<dbReference type="Pfam" id="PF13646">
    <property type="entry name" value="HEAT_2"/>
    <property type="match status" value="1"/>
</dbReference>
<dbReference type="InterPro" id="IPR016024">
    <property type="entry name" value="ARM-type_fold"/>
</dbReference>
<sequence>MNESFNHQASTPADCEAIAPLLAGYAEKELSAVETAQVEAHLPACLACRTQLKQLRELLACIDDQVFPMPPLALRDNFLAQLAEEKMALPKATATPSEAPAEAKVVAFWAPTPTARWLRIAASIALLAVGALFGLILRPATSLDVASQQPAASETLAAHLTAATSQPATASRRISLVAEAPATVQPGDPAVQVLINTLNADPNPNVRLAACEALFRLRADPRVGPALVQALPNQNDPNVQITLIELLVALRDKRAVPTLERLSRQPEALPAVRQQAANGLGLLI</sequence>
<protein>
    <submittedName>
        <fullName evidence="3">HEAT repeat domain-containing protein</fullName>
    </submittedName>
</protein>
<evidence type="ECO:0000256" key="1">
    <source>
        <dbReference type="ARBA" id="ARBA00022737"/>
    </source>
</evidence>
<dbReference type="RefSeq" id="WP_243797062.1">
    <property type="nucleotide sequence ID" value="NZ_CP094669.1"/>
</dbReference>
<dbReference type="InterPro" id="IPR000357">
    <property type="entry name" value="HEAT"/>
</dbReference>
<evidence type="ECO:0000259" key="2">
    <source>
        <dbReference type="Pfam" id="PF13490"/>
    </source>
</evidence>
<dbReference type="SUPFAM" id="SSF48371">
    <property type="entry name" value="ARM repeat"/>
    <property type="match status" value="1"/>
</dbReference>
<accession>A0ABY4CV89</accession>
<dbReference type="InterPro" id="IPR027383">
    <property type="entry name" value="Znf_put"/>
</dbReference>
<dbReference type="InterPro" id="IPR041916">
    <property type="entry name" value="Anti_sigma_zinc_sf"/>
</dbReference>
<name>A0ABY4CV89_9BACT</name>
<organism evidence="3 4">
    <name type="scientific">Hymenobacter tibetensis</name>
    <dbReference type="NCBI Taxonomy" id="497967"/>
    <lineage>
        <taxon>Bacteria</taxon>
        <taxon>Pseudomonadati</taxon>
        <taxon>Bacteroidota</taxon>
        <taxon>Cytophagia</taxon>
        <taxon>Cytophagales</taxon>
        <taxon>Hymenobacteraceae</taxon>
        <taxon>Hymenobacter</taxon>
    </lineage>
</organism>
<keyword evidence="1" id="KW-0677">Repeat</keyword>
<dbReference type="Proteomes" id="UP000831113">
    <property type="component" value="Chromosome"/>
</dbReference>